<evidence type="ECO:0000313" key="2">
    <source>
        <dbReference type="Proteomes" id="UP000057737"/>
    </source>
</evidence>
<dbReference type="Proteomes" id="UP000057737">
    <property type="component" value="Unassembled WGS sequence"/>
</dbReference>
<keyword evidence="2" id="KW-1185">Reference proteome</keyword>
<name>A0A109JGC3_9BRAD</name>
<evidence type="ECO:0000313" key="1">
    <source>
        <dbReference type="EMBL" id="KWV48480.1"/>
    </source>
</evidence>
<dbReference type="AlphaFoldDB" id="A0A109JGC3"/>
<sequence>MFALLSGEDAVLVNEGLRVVGAKVVSYGTHNANAHRFVTGSFCAGVGGIFASSLEAGVGNCTIDEICLGRVSAAPPRLVQSGSEWPFRLGYVLARSMSGGSSDVPASVLQEGWYRFPFDTDLVSVVSKI</sequence>
<proteinExistence type="predicted"/>
<protein>
    <submittedName>
        <fullName evidence="1">Uncharacterized protein</fullName>
    </submittedName>
</protein>
<accession>A0A109JGC3</accession>
<dbReference type="EMBL" id="LNCU01000107">
    <property type="protein sequence ID" value="KWV48480.1"/>
    <property type="molecule type" value="Genomic_DNA"/>
</dbReference>
<gene>
    <name evidence="1" type="ORF">AS156_18580</name>
</gene>
<organism evidence="1 2">
    <name type="scientific">Bradyrhizobium macuxiense</name>
    <dbReference type="NCBI Taxonomy" id="1755647"/>
    <lineage>
        <taxon>Bacteria</taxon>
        <taxon>Pseudomonadati</taxon>
        <taxon>Pseudomonadota</taxon>
        <taxon>Alphaproteobacteria</taxon>
        <taxon>Hyphomicrobiales</taxon>
        <taxon>Nitrobacteraceae</taxon>
        <taxon>Bradyrhizobium</taxon>
    </lineage>
</organism>
<reference evidence="1 2" key="1">
    <citation type="submission" date="2015-11" db="EMBL/GenBank/DDBJ databases">
        <title>Draft Genome Sequence of the Strain BR 10303 (Bradyrhizobium sp.) isolated from nodules of Centrolobium paraense.</title>
        <authorList>
            <person name="Zelli J.E."/>
            <person name="Simoes-Araujo J.L."/>
            <person name="Barauna A.C."/>
            <person name="Silva K."/>
        </authorList>
    </citation>
    <scope>NUCLEOTIDE SEQUENCE [LARGE SCALE GENOMIC DNA]</scope>
    <source>
        <strain evidence="1 2">BR 10303</strain>
    </source>
</reference>
<comment type="caution">
    <text evidence="1">The sequence shown here is derived from an EMBL/GenBank/DDBJ whole genome shotgun (WGS) entry which is preliminary data.</text>
</comment>